<feature type="region of interest" description="Disordered" evidence="1">
    <location>
        <begin position="311"/>
        <end position="359"/>
    </location>
</feature>
<name>A0A9N7V3E2_PLEPL</name>
<feature type="compositionally biased region" description="Basic and acidic residues" evidence="1">
    <location>
        <begin position="274"/>
        <end position="289"/>
    </location>
</feature>
<keyword evidence="3" id="KW-1185">Reference proteome</keyword>
<feature type="compositionally biased region" description="Basic and acidic residues" evidence="1">
    <location>
        <begin position="149"/>
        <end position="173"/>
    </location>
</feature>
<dbReference type="EMBL" id="CADEAL010002779">
    <property type="protein sequence ID" value="CAB1442077.1"/>
    <property type="molecule type" value="Genomic_DNA"/>
</dbReference>
<feature type="region of interest" description="Disordered" evidence="1">
    <location>
        <begin position="89"/>
        <end position="173"/>
    </location>
</feature>
<feature type="compositionally biased region" description="Basic and acidic residues" evidence="1">
    <location>
        <begin position="341"/>
        <end position="359"/>
    </location>
</feature>
<feature type="compositionally biased region" description="Basic and acidic residues" evidence="1">
    <location>
        <begin position="103"/>
        <end position="134"/>
    </location>
</feature>
<proteinExistence type="predicted"/>
<feature type="region of interest" description="Disordered" evidence="1">
    <location>
        <begin position="271"/>
        <end position="295"/>
    </location>
</feature>
<evidence type="ECO:0000256" key="1">
    <source>
        <dbReference type="SAM" id="MobiDB-lite"/>
    </source>
</evidence>
<protein>
    <submittedName>
        <fullName evidence="2">Uncharacterized protein</fullName>
    </submittedName>
</protein>
<feature type="compositionally biased region" description="Basic and acidic residues" evidence="1">
    <location>
        <begin position="315"/>
        <end position="332"/>
    </location>
</feature>
<dbReference type="Proteomes" id="UP001153269">
    <property type="component" value="Unassembled WGS sequence"/>
</dbReference>
<evidence type="ECO:0000313" key="3">
    <source>
        <dbReference type="Proteomes" id="UP001153269"/>
    </source>
</evidence>
<dbReference type="AlphaFoldDB" id="A0A9N7V3E2"/>
<comment type="caution">
    <text evidence="2">The sequence shown here is derived from an EMBL/GenBank/DDBJ whole genome shotgun (WGS) entry which is preliminary data.</text>
</comment>
<gene>
    <name evidence="2" type="ORF">PLEPLA_LOCUS29780</name>
</gene>
<accession>A0A9N7V3E2</accession>
<reference evidence="2" key="1">
    <citation type="submission" date="2020-03" db="EMBL/GenBank/DDBJ databases">
        <authorList>
            <person name="Weist P."/>
        </authorList>
    </citation>
    <scope>NUCLEOTIDE SEQUENCE</scope>
</reference>
<sequence length="388" mass="45893">MEELDFVEGIQRDFDCLIQQEVEIRIKDGMQEEIEEEIVDETEEISFQRVSKKMPKTIYAEEVEEETEEEIVDETEQKIQEVIEEELYSPNFEEFQESSSSDGLHRDLQKDKAAKAALEEKLRITRAETEMKEAQRRKRKENHALSKASKKEQVEKDQTAHLRQSEKDQEHRYAKLQKQISKMTADLKEKDELVEKFKDELKGNFEVIFQGQKTIKELKQKYEDLYKMKRKSLEQENEIKSLHISIETLQNSSEAKSNTISMLQERVDQWPSGLKEERAKHHKLQRDYEAALSQQQRDKEELIHLTCENQQLALEQKRPQGEPKDDHKRQRAQDNQSTAKFKQEQGKNNKLQKDLEVALSKQHKDKEELMLLSGKNQKLALELKRLRG</sequence>
<organism evidence="2 3">
    <name type="scientific">Pleuronectes platessa</name>
    <name type="common">European plaice</name>
    <dbReference type="NCBI Taxonomy" id="8262"/>
    <lineage>
        <taxon>Eukaryota</taxon>
        <taxon>Metazoa</taxon>
        <taxon>Chordata</taxon>
        <taxon>Craniata</taxon>
        <taxon>Vertebrata</taxon>
        <taxon>Euteleostomi</taxon>
        <taxon>Actinopterygii</taxon>
        <taxon>Neopterygii</taxon>
        <taxon>Teleostei</taxon>
        <taxon>Neoteleostei</taxon>
        <taxon>Acanthomorphata</taxon>
        <taxon>Carangaria</taxon>
        <taxon>Pleuronectiformes</taxon>
        <taxon>Pleuronectoidei</taxon>
        <taxon>Pleuronectidae</taxon>
        <taxon>Pleuronectes</taxon>
    </lineage>
</organism>
<evidence type="ECO:0000313" key="2">
    <source>
        <dbReference type="EMBL" id="CAB1442077.1"/>
    </source>
</evidence>